<dbReference type="SFLD" id="SFLDG00002">
    <property type="entry name" value="C1.7:_P-type_atpase_like"/>
    <property type="match status" value="1"/>
</dbReference>
<feature type="domain" description="P-type ATPase C-terminal" evidence="30">
    <location>
        <begin position="752"/>
        <end position="1006"/>
    </location>
</feature>
<dbReference type="GO" id="GO:0007030">
    <property type="term" value="P:Golgi organization"/>
    <property type="evidence" value="ECO:0007669"/>
    <property type="project" value="TreeGrafter"/>
</dbReference>
<comment type="catalytic activity">
    <reaction evidence="22">
        <text>a 1,2-diacyl-sn-glycero-3-phosphocholine(out) + ATP + H2O = a 1,2-diacyl-sn-glycero-3-phosphocholine(in) + ADP + phosphate + H(+)</text>
        <dbReference type="Rhea" id="RHEA:38583"/>
        <dbReference type="ChEBI" id="CHEBI:15377"/>
        <dbReference type="ChEBI" id="CHEBI:15378"/>
        <dbReference type="ChEBI" id="CHEBI:30616"/>
        <dbReference type="ChEBI" id="CHEBI:43474"/>
        <dbReference type="ChEBI" id="CHEBI:57643"/>
        <dbReference type="ChEBI" id="CHEBI:456216"/>
    </reaction>
    <physiologicalReaction direction="left-to-right" evidence="22">
        <dbReference type="Rhea" id="RHEA:38584"/>
    </physiologicalReaction>
</comment>
<evidence type="ECO:0000256" key="17">
    <source>
        <dbReference type="ARBA" id="ARBA00023034"/>
    </source>
</evidence>
<dbReference type="EC" id="7.6.2.1" evidence="27"/>
<keyword evidence="16 27" id="KW-1133">Transmembrane helix</keyword>
<keyword evidence="17" id="KW-0333">Golgi apparatus</keyword>
<keyword evidence="11 25" id="KW-0547">Nucleotide-binding</keyword>
<feature type="binding site" evidence="25">
    <location>
        <position position="655"/>
    </location>
    <ligand>
        <name>ATP</name>
        <dbReference type="ChEBI" id="CHEBI:30616"/>
    </ligand>
</feature>
<keyword evidence="19" id="KW-0966">Cell projection</keyword>
<feature type="transmembrane region" description="Helical" evidence="27">
    <location>
        <begin position="783"/>
        <end position="804"/>
    </location>
</feature>
<evidence type="ECO:0000256" key="21">
    <source>
        <dbReference type="ARBA" id="ARBA00051303"/>
    </source>
</evidence>
<keyword evidence="14 26" id="KW-0460">Magnesium</keyword>
<dbReference type="Pfam" id="PF16212">
    <property type="entry name" value="PhoLip_ATPase_C"/>
    <property type="match status" value="1"/>
</dbReference>
<evidence type="ECO:0000313" key="32">
    <source>
        <dbReference type="Proteomes" id="UP000314980"/>
    </source>
</evidence>
<feature type="transmembrane region" description="Helical" evidence="27">
    <location>
        <begin position="273"/>
        <end position="296"/>
    </location>
</feature>
<keyword evidence="18 27" id="KW-0472">Membrane</keyword>
<keyword evidence="8" id="KW-1003">Cell membrane</keyword>
<protein>
    <recommendedName>
        <fullName evidence="27">Phospholipid-transporting ATPase</fullName>
        <ecNumber evidence="27">7.6.2.1</ecNumber>
    </recommendedName>
</protein>
<evidence type="ECO:0000256" key="18">
    <source>
        <dbReference type="ARBA" id="ARBA00023136"/>
    </source>
</evidence>
<dbReference type="GeneTree" id="ENSGT00940000158002"/>
<dbReference type="Gene3D" id="2.70.150.10">
    <property type="entry name" value="Calcium-transporting ATPase, cytoplasmic transduction domain A"/>
    <property type="match status" value="1"/>
</dbReference>
<comment type="catalytic activity">
    <reaction evidence="20 27">
        <text>ATP + H2O + phospholipidSide 1 = ADP + phosphate + phospholipidSide 2.</text>
        <dbReference type="EC" id="7.6.2.1"/>
    </reaction>
</comment>
<dbReference type="Ensembl" id="ENSLCAT00010015896.1">
    <property type="protein sequence ID" value="ENSLCAP00010015568.1"/>
    <property type="gene ID" value="ENSLCAG00010006599.1"/>
</dbReference>
<name>A0A4W6CSU1_LATCA</name>
<dbReference type="FunFam" id="3.40.50.1000:FF:000001">
    <property type="entry name" value="Phospholipid-transporting ATPase IC"/>
    <property type="match status" value="1"/>
</dbReference>
<dbReference type="InterPro" id="IPR023299">
    <property type="entry name" value="ATPase_P-typ_cyto_dom_N"/>
</dbReference>
<evidence type="ECO:0000256" key="24">
    <source>
        <dbReference type="PIRSR" id="PIRSR606539-1"/>
    </source>
</evidence>
<evidence type="ECO:0000256" key="20">
    <source>
        <dbReference type="ARBA" id="ARBA00034036"/>
    </source>
</evidence>
<feature type="binding site" evidence="26">
    <location>
        <position position="726"/>
    </location>
    <ligand>
        <name>Mg(2+)</name>
        <dbReference type="ChEBI" id="CHEBI:18420"/>
    </ligand>
</feature>
<evidence type="ECO:0000256" key="19">
    <source>
        <dbReference type="ARBA" id="ARBA00023273"/>
    </source>
</evidence>
<evidence type="ECO:0000256" key="7">
    <source>
        <dbReference type="ARBA" id="ARBA00008109"/>
    </source>
</evidence>
<feature type="domain" description="P-type ATPase N-terminal" evidence="29">
    <location>
        <begin position="27"/>
        <end position="78"/>
    </location>
</feature>
<evidence type="ECO:0000256" key="1">
    <source>
        <dbReference type="ARBA" id="ARBA00001946"/>
    </source>
</evidence>
<reference evidence="31" key="3">
    <citation type="submission" date="2025-09" db="UniProtKB">
        <authorList>
            <consortium name="Ensembl"/>
        </authorList>
    </citation>
    <scope>IDENTIFICATION</scope>
</reference>
<keyword evidence="12" id="KW-0256">Endoplasmic reticulum</keyword>
<evidence type="ECO:0000256" key="4">
    <source>
        <dbReference type="ARBA" id="ARBA00004316"/>
    </source>
</evidence>
<keyword evidence="13 25" id="KW-0067">ATP-binding</keyword>
<dbReference type="PRINTS" id="PR00119">
    <property type="entry name" value="CATATPASE"/>
</dbReference>
<comment type="cofactor">
    <cofactor evidence="1 26">
        <name>Mg(2+)</name>
        <dbReference type="ChEBI" id="CHEBI:18420"/>
    </cofactor>
</comment>
<dbReference type="Pfam" id="PF13246">
    <property type="entry name" value="Cation_ATPase"/>
    <property type="match status" value="1"/>
</dbReference>
<dbReference type="GO" id="GO:0005524">
    <property type="term" value="F:ATP binding"/>
    <property type="evidence" value="ECO:0007669"/>
    <property type="project" value="UniProtKB-UniRule"/>
</dbReference>
<dbReference type="PROSITE" id="PS00154">
    <property type="entry name" value="ATPASE_E1_E2"/>
    <property type="match status" value="1"/>
</dbReference>
<dbReference type="SUPFAM" id="SSF81665">
    <property type="entry name" value="Calcium ATPase, transmembrane domain M"/>
    <property type="match status" value="1"/>
</dbReference>
<dbReference type="PANTHER" id="PTHR24092">
    <property type="entry name" value="PROBABLE PHOSPHOLIPID-TRANSPORTING ATPASE"/>
    <property type="match status" value="1"/>
</dbReference>
<reference evidence="32" key="1">
    <citation type="submission" date="2015-09" db="EMBL/GenBank/DDBJ databases">
        <authorList>
            <person name="Sai Rama Sridatta P."/>
        </authorList>
    </citation>
    <scope>NUCLEOTIDE SEQUENCE [LARGE SCALE GENOMIC DNA]</scope>
</reference>
<evidence type="ECO:0000256" key="23">
    <source>
        <dbReference type="ARBA" id="ARBA00062467"/>
    </source>
</evidence>
<feature type="transmembrane region" description="Helical" evidence="27">
    <location>
        <begin position="927"/>
        <end position="946"/>
    </location>
</feature>
<feature type="binding site" evidence="25">
    <location>
        <position position="656"/>
    </location>
    <ligand>
        <name>ATP</name>
        <dbReference type="ChEBI" id="CHEBI:30616"/>
    </ligand>
</feature>
<dbReference type="GO" id="GO:0042995">
    <property type="term" value="C:cell projection"/>
    <property type="evidence" value="ECO:0007669"/>
    <property type="project" value="UniProtKB-SubCell"/>
</dbReference>
<dbReference type="GO" id="GO:0140327">
    <property type="term" value="F:flippase activity"/>
    <property type="evidence" value="ECO:0007669"/>
    <property type="project" value="UniProtKB-ARBA"/>
</dbReference>
<evidence type="ECO:0000256" key="10">
    <source>
        <dbReference type="ARBA" id="ARBA00022723"/>
    </source>
</evidence>
<dbReference type="GO" id="GO:0016324">
    <property type="term" value="C:apical plasma membrane"/>
    <property type="evidence" value="ECO:0007669"/>
    <property type="project" value="UniProtKB-SubCell"/>
</dbReference>
<dbReference type="GO" id="GO:0000287">
    <property type="term" value="F:magnesium ion binding"/>
    <property type="evidence" value="ECO:0007669"/>
    <property type="project" value="UniProtKB-UniRule"/>
</dbReference>
<dbReference type="GO" id="GO:0090556">
    <property type="term" value="F:phosphatidylserine floppase activity"/>
    <property type="evidence" value="ECO:0007669"/>
    <property type="project" value="RHEA"/>
</dbReference>
<feature type="binding site" evidence="25">
    <location>
        <position position="729"/>
    </location>
    <ligand>
        <name>ATP</name>
        <dbReference type="ChEBI" id="CHEBI:30616"/>
    </ligand>
</feature>
<evidence type="ECO:0000256" key="26">
    <source>
        <dbReference type="PIRSR" id="PIRSR606539-3"/>
    </source>
</evidence>
<evidence type="ECO:0000256" key="25">
    <source>
        <dbReference type="PIRSR" id="PIRSR606539-2"/>
    </source>
</evidence>
<dbReference type="GO" id="GO:0090554">
    <property type="term" value="F:phosphatidylcholine floppase activity"/>
    <property type="evidence" value="ECO:0007669"/>
    <property type="project" value="RHEA"/>
</dbReference>
<keyword evidence="9 27" id="KW-0812">Transmembrane</keyword>
<evidence type="ECO:0000256" key="3">
    <source>
        <dbReference type="ARBA" id="ARBA00004240"/>
    </source>
</evidence>
<feature type="transmembrane region" description="Helical" evidence="27">
    <location>
        <begin position="816"/>
        <end position="836"/>
    </location>
</feature>
<dbReference type="InterPro" id="IPR006539">
    <property type="entry name" value="P-type_ATPase_IV"/>
</dbReference>
<dbReference type="InterPro" id="IPR036412">
    <property type="entry name" value="HAD-like_sf"/>
</dbReference>
<dbReference type="InterPro" id="IPR032631">
    <property type="entry name" value="P-type_ATPase_N"/>
</dbReference>
<evidence type="ECO:0000256" key="28">
    <source>
        <dbReference type="SAM" id="MobiDB-lite"/>
    </source>
</evidence>
<evidence type="ECO:0000256" key="15">
    <source>
        <dbReference type="ARBA" id="ARBA00022967"/>
    </source>
</evidence>
<dbReference type="SUPFAM" id="SSF56784">
    <property type="entry name" value="HAD-like"/>
    <property type="match status" value="1"/>
</dbReference>
<feature type="binding site" evidence="25">
    <location>
        <position position="478"/>
    </location>
    <ligand>
        <name>ATP</name>
        <dbReference type="ChEBI" id="CHEBI:30616"/>
    </ligand>
</feature>
<feature type="region of interest" description="Disordered" evidence="28">
    <location>
        <begin position="1013"/>
        <end position="1032"/>
    </location>
</feature>
<dbReference type="GO" id="GO:0016887">
    <property type="term" value="F:ATP hydrolysis activity"/>
    <property type="evidence" value="ECO:0007669"/>
    <property type="project" value="InterPro"/>
</dbReference>
<dbReference type="FunFam" id="3.40.50.1000:FF:000504">
    <property type="match status" value="1"/>
</dbReference>
<dbReference type="InterPro" id="IPR023214">
    <property type="entry name" value="HAD_sf"/>
</dbReference>
<feature type="binding site" evidence="25">
    <location>
        <position position="700"/>
    </location>
    <ligand>
        <name>ATP</name>
        <dbReference type="ChEBI" id="CHEBI:30616"/>
    </ligand>
</feature>
<evidence type="ECO:0000256" key="22">
    <source>
        <dbReference type="ARBA" id="ARBA00052223"/>
    </source>
</evidence>
<evidence type="ECO:0000256" key="12">
    <source>
        <dbReference type="ARBA" id="ARBA00022824"/>
    </source>
</evidence>
<feature type="region of interest" description="Disordered" evidence="28">
    <location>
        <begin position="1046"/>
        <end position="1076"/>
    </location>
</feature>
<gene>
    <name evidence="31" type="primary">ATP8B1</name>
    <name evidence="31" type="synonym">atp8b1</name>
</gene>
<reference evidence="31" key="2">
    <citation type="submission" date="2025-08" db="UniProtKB">
        <authorList>
            <consortium name="Ensembl"/>
        </authorList>
    </citation>
    <scope>IDENTIFICATION</scope>
</reference>
<feature type="transmembrane region" description="Helical" evidence="27">
    <location>
        <begin position="49"/>
        <end position="66"/>
    </location>
</feature>
<dbReference type="PANTHER" id="PTHR24092:SF48">
    <property type="entry name" value="PHOSPHOLIPID-TRANSPORTING ATPASE IC"/>
    <property type="match status" value="1"/>
</dbReference>
<dbReference type="Gene3D" id="3.40.1110.10">
    <property type="entry name" value="Calcium-transporting ATPase, cytoplasmic domain N"/>
    <property type="match status" value="1"/>
</dbReference>
<dbReference type="AlphaFoldDB" id="A0A4W6CSU1"/>
<comment type="similarity">
    <text evidence="7 27">Belongs to the cation transport ATPase (P-type) (TC 3.A.3) family. Type IV subfamily.</text>
</comment>
<dbReference type="InterPro" id="IPR008250">
    <property type="entry name" value="ATPase_P-typ_transduc_dom_A_sf"/>
</dbReference>
<dbReference type="InterPro" id="IPR032630">
    <property type="entry name" value="P_typ_ATPase_c"/>
</dbReference>
<feature type="transmembrane region" description="Helical" evidence="27">
    <location>
        <begin position="72"/>
        <end position="94"/>
    </location>
</feature>
<feature type="binding site" evidence="25">
    <location>
        <position position="519"/>
    </location>
    <ligand>
        <name>ATP</name>
        <dbReference type="ChEBI" id="CHEBI:30616"/>
    </ligand>
</feature>
<dbReference type="InterPro" id="IPR044492">
    <property type="entry name" value="P_typ_ATPase_HD_dom"/>
</dbReference>
<feature type="binding site" evidence="26">
    <location>
        <position position="388"/>
    </location>
    <ligand>
        <name>Mg(2+)</name>
        <dbReference type="ChEBI" id="CHEBI:18420"/>
    </ligand>
</feature>
<proteinExistence type="inferred from homology"/>
<dbReference type="FunFam" id="3.40.1110.10:FF:000012">
    <property type="entry name" value="Phospholipid-transporting ATPase"/>
    <property type="match status" value="1"/>
</dbReference>
<feature type="binding site" evidence="25">
    <location>
        <position position="542"/>
    </location>
    <ligand>
        <name>ATP</name>
        <dbReference type="ChEBI" id="CHEBI:30616"/>
    </ligand>
</feature>
<dbReference type="SUPFAM" id="SSF81653">
    <property type="entry name" value="Calcium ATPase, transduction domain A"/>
    <property type="match status" value="1"/>
</dbReference>
<evidence type="ECO:0000256" key="14">
    <source>
        <dbReference type="ARBA" id="ARBA00022842"/>
    </source>
</evidence>
<feature type="binding site" evidence="25">
    <location>
        <position position="388"/>
    </location>
    <ligand>
        <name>ATP</name>
        <dbReference type="ChEBI" id="CHEBI:30616"/>
    </ligand>
</feature>
<evidence type="ECO:0000256" key="13">
    <source>
        <dbReference type="ARBA" id="ARBA00022840"/>
    </source>
</evidence>
<feature type="active site" description="4-aspartylphosphate intermediate" evidence="24">
    <location>
        <position position="388"/>
    </location>
</feature>
<dbReference type="SUPFAM" id="SSF81660">
    <property type="entry name" value="Metal cation-transporting ATPase, ATP-binding domain N"/>
    <property type="match status" value="1"/>
</dbReference>
<feature type="binding site" evidence="26">
    <location>
        <position position="730"/>
    </location>
    <ligand>
        <name>Mg(2+)</name>
        <dbReference type="ChEBI" id="CHEBI:18420"/>
    </ligand>
</feature>
<feature type="binding site" evidence="26">
    <location>
        <position position="390"/>
    </location>
    <ligand>
        <name>Mg(2+)</name>
        <dbReference type="ChEBI" id="CHEBI:18420"/>
    </ligand>
</feature>
<feature type="transmembrane region" description="Helical" evidence="27">
    <location>
        <begin position="866"/>
        <end position="887"/>
    </location>
</feature>
<dbReference type="SFLD" id="SFLDS00003">
    <property type="entry name" value="Haloacid_Dehalogenase"/>
    <property type="match status" value="1"/>
</dbReference>
<evidence type="ECO:0000256" key="11">
    <source>
        <dbReference type="ARBA" id="ARBA00022741"/>
    </source>
</evidence>
<dbReference type="InterPro" id="IPR023298">
    <property type="entry name" value="ATPase_P-typ_TM_dom_sf"/>
</dbReference>
<dbReference type="InterPro" id="IPR001757">
    <property type="entry name" value="P_typ_ATPase"/>
</dbReference>
<feature type="binding site" evidence="25">
    <location>
        <position position="706"/>
    </location>
    <ligand>
        <name>ATP</name>
        <dbReference type="ChEBI" id="CHEBI:30616"/>
    </ligand>
</feature>
<feature type="binding site" evidence="25">
    <location>
        <position position="389"/>
    </location>
    <ligand>
        <name>ATP</name>
        <dbReference type="ChEBI" id="CHEBI:30616"/>
    </ligand>
</feature>
<evidence type="ECO:0000256" key="27">
    <source>
        <dbReference type="RuleBase" id="RU362033"/>
    </source>
</evidence>
<sequence length="1076" mass="122693">STIPNTLRINWSADLLIEVSEETVGMGNAIKTYKYNVLTFLPLNLYEQFKRAANLYFLALLILQIIPDISTLPWYTTLIPLVVVLGITAIKDLVDDLARHRMDKEINNRKCEVLLDGRLEQKSKWRNIEVGDVVRLKKNDFIPADILLLSSSNPNSLCYVETAELDGETNLKFKMGLRVTDERLQEERQLAEFDALIECEEPNNRLDKFMGTMLWQRERYPLDLDNMLLRGCKVRNTEECHGLVIFAGADTKIMRNGGKTRFKRTKIDELMNYMVYTIFVLLILVAAGLAIGHTFWYEEIGSKAWYLYDAKGQDASYRGFLSFWGYIIVLNTMVPISLYVSVEVIRLGQSKFINWDLQMYFAEKDTPAKARTTTLNEQLGQIEYIFSDKTGTLTQNIMAFKKCTIAGRSYGPVDWSWNRHADRKFQFMDHSLVACVRSRKDKDATEFFKLLSLCHTVMVEHKDGKPCDLVYQAASPDEGALVTAARNFGYVFLSRTQDTITIKEMDQESTYEMLALLDFNSDRKRMSIILKFPDGRIRLYCKGADTVIYERLSPNSRHKETTQDALDIFANETLRTLCLCYKDISTDEFEAWSRKHKDAQVAMSDRDAALDRVYEEIENNLMLIGATAIEDKLQDGVPETIAKLAKADIKIWVLTGDKKETAENIGYSCSLLSDDMQIHYGEDIDFVNMACECEAVICCRVTPKQKANVVSLVKKYKKAVTLSIGDGANDVNMIKTADIGVGISGQEGMQAVMSSDYAFAQFCYLQRLLLVHGRWSYIRMCKFLRFFFFKNFAFTLVHFWYSFFSGYSSQVAYEDWFITLYNLCYSSLPVLLVGLLDQDVNDKLSLKFPKLYLPGQQGTLFNYRNFFISLFHGIFVSLIIFFIPYGAFLQTMGQDGEAPSDYQSFAVVTASSLIFTVNLQISLDTSYWTFVNCFAVLGSIAIYFGIMFDIHSAGIHVLFPSAFTFTGVASNALRQPYLWLTIILTVGISLLPVICIQFLHKTIWPSVGDKVRPVGKKKPSAFQRGQRSRRSAYAFSHSRGYADLISSGRSIRRRPPARGGPQDSIREVPQREAENI</sequence>
<feature type="binding site" evidence="25">
    <location>
        <position position="575"/>
    </location>
    <ligand>
        <name>ATP</name>
        <dbReference type="ChEBI" id="CHEBI:30616"/>
    </ligand>
</feature>
<dbReference type="Pfam" id="PF16209">
    <property type="entry name" value="PhoLip_ATPase_N"/>
    <property type="match status" value="1"/>
</dbReference>
<dbReference type="Gene3D" id="3.40.50.1000">
    <property type="entry name" value="HAD superfamily/HAD-like"/>
    <property type="match status" value="1"/>
</dbReference>
<evidence type="ECO:0000256" key="2">
    <source>
        <dbReference type="ARBA" id="ARBA00004221"/>
    </source>
</evidence>
<keyword evidence="10 26" id="KW-0479">Metal-binding</keyword>
<feature type="compositionally biased region" description="Basic and acidic residues" evidence="28">
    <location>
        <begin position="1064"/>
        <end position="1076"/>
    </location>
</feature>
<feature type="binding site" evidence="25">
    <location>
        <position position="657"/>
    </location>
    <ligand>
        <name>ATP</name>
        <dbReference type="ChEBI" id="CHEBI:30616"/>
    </ligand>
</feature>
<accession>A0A4W6CSU1</accession>
<keyword evidence="15 27" id="KW-1278">Translocase</keyword>
<evidence type="ECO:0000256" key="16">
    <source>
        <dbReference type="ARBA" id="ARBA00022989"/>
    </source>
</evidence>
<evidence type="ECO:0000256" key="5">
    <source>
        <dbReference type="ARBA" id="ARBA00004555"/>
    </source>
</evidence>
<dbReference type="GO" id="GO:0005802">
    <property type="term" value="C:trans-Golgi network"/>
    <property type="evidence" value="ECO:0007669"/>
    <property type="project" value="TreeGrafter"/>
</dbReference>
<dbReference type="Proteomes" id="UP000314980">
    <property type="component" value="Unassembled WGS sequence"/>
</dbReference>
<feature type="transmembrane region" description="Helical" evidence="27">
    <location>
        <begin position="978"/>
        <end position="999"/>
    </location>
</feature>
<evidence type="ECO:0000259" key="29">
    <source>
        <dbReference type="Pfam" id="PF16209"/>
    </source>
</evidence>
<organism evidence="31 32">
    <name type="scientific">Lates calcarifer</name>
    <name type="common">Barramundi</name>
    <name type="synonym">Holocentrus calcarifer</name>
    <dbReference type="NCBI Taxonomy" id="8187"/>
    <lineage>
        <taxon>Eukaryota</taxon>
        <taxon>Metazoa</taxon>
        <taxon>Chordata</taxon>
        <taxon>Craniata</taxon>
        <taxon>Vertebrata</taxon>
        <taxon>Euteleostomi</taxon>
        <taxon>Actinopterygii</taxon>
        <taxon>Neopterygii</taxon>
        <taxon>Teleostei</taxon>
        <taxon>Neoteleostei</taxon>
        <taxon>Acanthomorphata</taxon>
        <taxon>Carangaria</taxon>
        <taxon>Carangaria incertae sedis</taxon>
        <taxon>Centropomidae</taxon>
        <taxon>Lates</taxon>
    </lineage>
</organism>
<feature type="binding site" evidence="25">
    <location>
        <position position="730"/>
    </location>
    <ligand>
        <name>ATP</name>
        <dbReference type="ChEBI" id="CHEBI:30616"/>
    </ligand>
</feature>
<evidence type="ECO:0000313" key="31">
    <source>
        <dbReference type="Ensembl" id="ENSLCAP00010015568.1"/>
    </source>
</evidence>
<dbReference type="InterPro" id="IPR018303">
    <property type="entry name" value="ATPase_P-typ_P_site"/>
</dbReference>
<keyword evidence="32" id="KW-1185">Reference proteome</keyword>
<dbReference type="GO" id="GO:0045332">
    <property type="term" value="P:phospholipid translocation"/>
    <property type="evidence" value="ECO:0007669"/>
    <property type="project" value="TreeGrafter"/>
</dbReference>
<feature type="binding site" evidence="25">
    <location>
        <position position="390"/>
    </location>
    <ligand>
        <name>ATP</name>
        <dbReference type="ChEBI" id="CHEBI:30616"/>
    </ligand>
</feature>
<dbReference type="NCBIfam" id="TIGR01494">
    <property type="entry name" value="ATPase_P-type"/>
    <property type="match status" value="1"/>
</dbReference>
<comment type="catalytic activity">
    <reaction evidence="21">
        <text>a 1,2-diacyl-sn-glycero-3-phospho-L-serine(out) + ATP + H2O = a 1,2-diacyl-sn-glycero-3-phospho-L-serine(in) + ADP + phosphate + H(+)</text>
        <dbReference type="Rhea" id="RHEA:38567"/>
        <dbReference type="ChEBI" id="CHEBI:15377"/>
        <dbReference type="ChEBI" id="CHEBI:15378"/>
        <dbReference type="ChEBI" id="CHEBI:30616"/>
        <dbReference type="ChEBI" id="CHEBI:43474"/>
        <dbReference type="ChEBI" id="CHEBI:57262"/>
        <dbReference type="ChEBI" id="CHEBI:456216"/>
    </reaction>
    <physiologicalReaction direction="left-to-right" evidence="21">
        <dbReference type="Rhea" id="RHEA:38568"/>
    </physiologicalReaction>
</comment>
<evidence type="ECO:0000256" key="9">
    <source>
        <dbReference type="ARBA" id="ARBA00022692"/>
    </source>
</evidence>
<dbReference type="CDD" id="cd02073">
    <property type="entry name" value="P-type_ATPase_APLT_Dnf-like"/>
    <property type="match status" value="1"/>
</dbReference>
<comment type="subcellular location">
    <subcellularLocation>
        <location evidence="2">Apical cell membrane</location>
    </subcellularLocation>
    <subcellularLocation>
        <location evidence="6">Cell membrane</location>
        <topology evidence="6">Multi-pass membrane protein</topology>
    </subcellularLocation>
    <subcellularLocation>
        <location evidence="4">Cell projection</location>
    </subcellularLocation>
    <subcellularLocation>
        <location evidence="3">Endoplasmic reticulum</location>
    </subcellularLocation>
    <subcellularLocation>
        <location evidence="5">Golgi apparatus</location>
    </subcellularLocation>
    <subcellularLocation>
        <location evidence="27">Membrane</location>
        <topology evidence="27">Multi-pass membrane protein</topology>
    </subcellularLocation>
</comment>
<feature type="transmembrane region" description="Helical" evidence="27">
    <location>
        <begin position="323"/>
        <end position="342"/>
    </location>
</feature>
<dbReference type="SFLD" id="SFLDF00027">
    <property type="entry name" value="p-type_atpase"/>
    <property type="match status" value="1"/>
</dbReference>
<comment type="subunit">
    <text evidence="23">Component of a P4-ATPase flippase complex which consists of a catalytic alpha subunit ATP8B1 and an accessory beta subunit TMEM30A. The flippase ATP8B1:TMEM30A complex can form an intermediate phosphoenzyme in vitro. Also interacts with beta subunit TMEM30B.</text>
</comment>
<evidence type="ECO:0000259" key="30">
    <source>
        <dbReference type="Pfam" id="PF16212"/>
    </source>
</evidence>
<dbReference type="NCBIfam" id="TIGR01652">
    <property type="entry name" value="ATPase-Plipid"/>
    <property type="match status" value="1"/>
</dbReference>
<evidence type="ECO:0000256" key="8">
    <source>
        <dbReference type="ARBA" id="ARBA00022475"/>
    </source>
</evidence>
<evidence type="ECO:0000256" key="6">
    <source>
        <dbReference type="ARBA" id="ARBA00004651"/>
    </source>
</evidence>
<dbReference type="GO" id="GO:0005783">
    <property type="term" value="C:endoplasmic reticulum"/>
    <property type="evidence" value="ECO:0007669"/>
    <property type="project" value="UniProtKB-SubCell"/>
</dbReference>